<feature type="region of interest" description="Disordered" evidence="1">
    <location>
        <begin position="34"/>
        <end position="103"/>
    </location>
</feature>
<dbReference type="AlphaFoldDB" id="A0AAV2GAK1"/>
<dbReference type="Proteomes" id="UP001497516">
    <property type="component" value="Chromosome 8"/>
</dbReference>
<evidence type="ECO:0000313" key="2">
    <source>
        <dbReference type="EMBL" id="CAL1407342.1"/>
    </source>
</evidence>
<protein>
    <submittedName>
        <fullName evidence="2">Uncharacterized protein</fullName>
    </submittedName>
</protein>
<feature type="compositionally biased region" description="Basic and acidic residues" evidence="1">
    <location>
        <begin position="39"/>
        <end position="48"/>
    </location>
</feature>
<feature type="compositionally biased region" description="Basic and acidic residues" evidence="1">
    <location>
        <begin position="66"/>
        <end position="88"/>
    </location>
</feature>
<feature type="region of interest" description="Disordered" evidence="1">
    <location>
        <begin position="147"/>
        <end position="168"/>
    </location>
</feature>
<feature type="compositionally biased region" description="Basic and acidic residues" evidence="1">
    <location>
        <begin position="147"/>
        <end position="156"/>
    </location>
</feature>
<feature type="compositionally biased region" description="Polar residues" evidence="1">
    <location>
        <begin position="157"/>
        <end position="166"/>
    </location>
</feature>
<keyword evidence="3" id="KW-1185">Reference proteome</keyword>
<name>A0AAV2GAK1_9ROSI</name>
<feature type="compositionally biased region" description="Polar residues" evidence="1">
    <location>
        <begin position="241"/>
        <end position="253"/>
    </location>
</feature>
<dbReference type="EMBL" id="OZ034821">
    <property type="protein sequence ID" value="CAL1407342.1"/>
    <property type="molecule type" value="Genomic_DNA"/>
</dbReference>
<feature type="region of interest" description="Disordered" evidence="1">
    <location>
        <begin position="229"/>
        <end position="254"/>
    </location>
</feature>
<sequence>MLVWGRLTDECKWDFRPYAGLFVAEEEGSVGTEIYKYPTRGDDRREGGAEGNGEVGLASSASNEEGLEREAGVDRTDGKREEEGKGDRCSGAPDCSRSAKVGGGSYRVVDGREELRQRKASGGRWKPALPRATLTNVVLLEVATRRGGAEPREGRHMSSNRGSLSKSRNKLAARLEVTIPWTAVTKGNVASSIGETKSKTRAESGLHSCRLVRRSLSVMKSEMELTATAGEEIGGPLPDNPSRSSPPAMQLQQQREHDLLGQAIWDVSPDVGNEVDHYYSWAEFLGSRGPRGQLKLVVEALGAG</sequence>
<organism evidence="2 3">
    <name type="scientific">Linum trigynum</name>
    <dbReference type="NCBI Taxonomy" id="586398"/>
    <lineage>
        <taxon>Eukaryota</taxon>
        <taxon>Viridiplantae</taxon>
        <taxon>Streptophyta</taxon>
        <taxon>Embryophyta</taxon>
        <taxon>Tracheophyta</taxon>
        <taxon>Spermatophyta</taxon>
        <taxon>Magnoliopsida</taxon>
        <taxon>eudicotyledons</taxon>
        <taxon>Gunneridae</taxon>
        <taxon>Pentapetalae</taxon>
        <taxon>rosids</taxon>
        <taxon>fabids</taxon>
        <taxon>Malpighiales</taxon>
        <taxon>Linaceae</taxon>
        <taxon>Linum</taxon>
    </lineage>
</organism>
<evidence type="ECO:0000313" key="3">
    <source>
        <dbReference type="Proteomes" id="UP001497516"/>
    </source>
</evidence>
<proteinExistence type="predicted"/>
<evidence type="ECO:0000256" key="1">
    <source>
        <dbReference type="SAM" id="MobiDB-lite"/>
    </source>
</evidence>
<reference evidence="2 3" key="1">
    <citation type="submission" date="2024-04" db="EMBL/GenBank/DDBJ databases">
        <authorList>
            <person name="Fracassetti M."/>
        </authorList>
    </citation>
    <scope>NUCLEOTIDE SEQUENCE [LARGE SCALE GENOMIC DNA]</scope>
</reference>
<accession>A0AAV2GAK1</accession>
<gene>
    <name evidence="2" type="ORF">LTRI10_LOCUS47014</name>
</gene>